<dbReference type="EMBL" id="CP021108">
    <property type="protein sequence ID" value="ARP79911.1"/>
    <property type="molecule type" value="Genomic_DNA"/>
</dbReference>
<dbReference type="RefSeq" id="WP_086063143.1">
    <property type="nucleotide sequence ID" value="NZ_CP021108.1"/>
</dbReference>
<evidence type="ECO:0000313" key="2">
    <source>
        <dbReference type="Proteomes" id="UP000194151"/>
    </source>
</evidence>
<keyword evidence="2" id="KW-1185">Reference proteome</keyword>
<dbReference type="KEGG" id="bgv:CAL12_03115"/>
<dbReference type="OrthoDB" id="642545at2"/>
<reference evidence="1 2" key="1">
    <citation type="submission" date="2017-05" db="EMBL/GenBank/DDBJ databases">
        <title>Complete and WGS of Bordetella genogroups.</title>
        <authorList>
            <person name="Spilker T."/>
            <person name="LiPuma J."/>
        </authorList>
    </citation>
    <scope>NUCLEOTIDE SEQUENCE [LARGE SCALE GENOMIC DNA]</scope>
    <source>
        <strain evidence="1 2">AU19157</strain>
    </source>
</reference>
<accession>A0A1W6YFT1</accession>
<protein>
    <submittedName>
        <fullName evidence="1">Uncharacterized protein</fullName>
    </submittedName>
</protein>
<organism evidence="1 2">
    <name type="scientific">Bordetella genomosp. 8</name>
    <dbReference type="NCBI Taxonomy" id="1416806"/>
    <lineage>
        <taxon>Bacteria</taxon>
        <taxon>Pseudomonadati</taxon>
        <taxon>Pseudomonadota</taxon>
        <taxon>Betaproteobacteria</taxon>
        <taxon>Burkholderiales</taxon>
        <taxon>Alcaligenaceae</taxon>
        <taxon>Bordetella</taxon>
    </lineage>
</organism>
<dbReference type="Proteomes" id="UP000194151">
    <property type="component" value="Chromosome"/>
</dbReference>
<name>A0A1W6YFT1_9BORD</name>
<proteinExistence type="predicted"/>
<dbReference type="STRING" id="1416806.CAL12_03115"/>
<evidence type="ECO:0000313" key="1">
    <source>
        <dbReference type="EMBL" id="ARP79911.1"/>
    </source>
</evidence>
<dbReference type="AlphaFoldDB" id="A0A1W6YFT1"/>
<gene>
    <name evidence="1" type="ORF">CAL12_03115</name>
</gene>
<sequence>MTSDWTVGPTDLRDYLKAHGWSLLEVALSDRLYVLQNGRYPQRQLVFPMDTTAPDYRESVRIVLEKLAEMTGQHPDPLLSSIRVLKDDVLRLRVSFDGNDSALPLSFAGALVQNTEKLLKAATCTVLRPRPHHPRLSLSEASQLIEKAKFQQTEQGSFILKVACPLDALEGQGGLELDDTNPPFVRNVTLALQQAMFKLRTAIESDTLDSLVDDLKTDPAPIISSNLCEAIAGMHDESIDNSVEFSFDWSVLHAVPTHISTGTIRIQRDYFSRIEEVRRELRAVDLVVADTFIGTVERLDGSVEADGRRSGDVILAVLLPDEGETIRVKTMLSADDYEKAITAHKVNGTYVRVTGRLQPGRQPRQMTHVTQFQLLSQRTDDVR</sequence>